<dbReference type="AlphaFoldDB" id="A0A6P7XI62"/>
<feature type="transmembrane region" description="Helical" evidence="6">
    <location>
        <begin position="137"/>
        <end position="159"/>
    </location>
</feature>
<dbReference type="GO" id="GO:0097623">
    <property type="term" value="P:potassium ion export across plasma membrane"/>
    <property type="evidence" value="ECO:0007669"/>
    <property type="project" value="TreeGrafter"/>
</dbReference>
<evidence type="ECO:0000256" key="3">
    <source>
        <dbReference type="ARBA" id="ARBA00022692"/>
    </source>
</evidence>
<dbReference type="Proteomes" id="UP000515156">
    <property type="component" value="Chromosome 4"/>
</dbReference>
<evidence type="ECO:0000256" key="4">
    <source>
        <dbReference type="ARBA" id="ARBA00022989"/>
    </source>
</evidence>
<dbReference type="PANTHER" id="PTHR15282:SF6">
    <property type="entry name" value="POTASSIUM VOLTAGE-GATED CHANNEL SUBFAMILY E MEMBER 3"/>
    <property type="match status" value="1"/>
</dbReference>
<dbReference type="GO" id="GO:0044325">
    <property type="term" value="F:transmembrane transporter binding"/>
    <property type="evidence" value="ECO:0007669"/>
    <property type="project" value="TreeGrafter"/>
</dbReference>
<accession>A0A6P7XI62</accession>
<sequence>MEFLCPHILKSIVLHTLWHCRRCFCKSSAVGGETAGRPSYANAERKILEPDVLGPFIVQPVSRTISKASLSHHCCWKSRGTSGDQQREKMVDSVYENLQYVLNALNRTLISLQCQHGQSINQTQSTKGPATSKNDYAFLYILFVMILFAVTVGSLILGYTRSRKVEKRSDPYNQYIKNKRISVI</sequence>
<keyword evidence="4 6" id="KW-1133">Transmembrane helix</keyword>
<dbReference type="GO" id="GO:0015459">
    <property type="term" value="F:potassium channel regulator activity"/>
    <property type="evidence" value="ECO:0007669"/>
    <property type="project" value="TreeGrafter"/>
</dbReference>
<keyword evidence="5 6" id="KW-0472">Membrane</keyword>
<comment type="subcellular location">
    <subcellularLocation>
        <location evidence="1">Membrane</location>
        <topology evidence="1">Single-pass membrane protein</topology>
    </subcellularLocation>
</comment>
<organism evidence="7 8">
    <name type="scientific">Microcaecilia unicolor</name>
    <dbReference type="NCBI Taxonomy" id="1415580"/>
    <lineage>
        <taxon>Eukaryota</taxon>
        <taxon>Metazoa</taxon>
        <taxon>Chordata</taxon>
        <taxon>Craniata</taxon>
        <taxon>Vertebrata</taxon>
        <taxon>Euteleostomi</taxon>
        <taxon>Amphibia</taxon>
        <taxon>Gymnophiona</taxon>
        <taxon>Siphonopidae</taxon>
        <taxon>Microcaecilia</taxon>
    </lineage>
</organism>
<dbReference type="RefSeq" id="XP_030055177.1">
    <property type="nucleotide sequence ID" value="XM_030199317.1"/>
</dbReference>
<evidence type="ECO:0000256" key="2">
    <source>
        <dbReference type="ARBA" id="ARBA00005688"/>
    </source>
</evidence>
<dbReference type="GO" id="GO:1902282">
    <property type="term" value="F:voltage-gated potassium channel activity involved in ventricular cardiac muscle cell action potential repolarization"/>
    <property type="evidence" value="ECO:0007669"/>
    <property type="project" value="TreeGrafter"/>
</dbReference>
<name>A0A6P7XI62_9AMPH</name>
<gene>
    <name evidence="8" type="primary">KCNE3</name>
</gene>
<keyword evidence="3 6" id="KW-0812">Transmembrane</keyword>
<dbReference type="CTD" id="10008"/>
<dbReference type="OrthoDB" id="9907547at2759"/>
<evidence type="ECO:0000313" key="8">
    <source>
        <dbReference type="RefSeq" id="XP_030055177.1"/>
    </source>
</evidence>
<comment type="similarity">
    <text evidence="2">Belongs to the potassium channel KCNE family.</text>
</comment>
<evidence type="ECO:0000256" key="5">
    <source>
        <dbReference type="ARBA" id="ARBA00023136"/>
    </source>
</evidence>
<evidence type="ECO:0000313" key="7">
    <source>
        <dbReference type="Proteomes" id="UP000515156"/>
    </source>
</evidence>
<dbReference type="KEGG" id="muo:115467829"/>
<dbReference type="Pfam" id="PF02060">
    <property type="entry name" value="ISK_Channel"/>
    <property type="match status" value="1"/>
</dbReference>
<evidence type="ECO:0000256" key="6">
    <source>
        <dbReference type="SAM" id="Phobius"/>
    </source>
</evidence>
<dbReference type="GO" id="GO:0086091">
    <property type="term" value="P:regulation of heart rate by cardiac conduction"/>
    <property type="evidence" value="ECO:0007669"/>
    <property type="project" value="TreeGrafter"/>
</dbReference>
<proteinExistence type="inferred from homology"/>
<dbReference type="InParanoid" id="A0A6P7XI62"/>
<dbReference type="GO" id="GO:0008076">
    <property type="term" value="C:voltage-gated potassium channel complex"/>
    <property type="evidence" value="ECO:0007669"/>
    <property type="project" value="TreeGrafter"/>
</dbReference>
<dbReference type="InterPro" id="IPR000369">
    <property type="entry name" value="K_chnl_KCNE"/>
</dbReference>
<dbReference type="GeneID" id="115467829"/>
<dbReference type="GO" id="GO:0060307">
    <property type="term" value="P:regulation of ventricular cardiac muscle cell membrane repolarization"/>
    <property type="evidence" value="ECO:0007669"/>
    <property type="project" value="TreeGrafter"/>
</dbReference>
<reference evidence="8" key="1">
    <citation type="submission" date="2025-08" db="UniProtKB">
        <authorList>
            <consortium name="RefSeq"/>
        </authorList>
    </citation>
    <scope>IDENTIFICATION</scope>
</reference>
<protein>
    <submittedName>
        <fullName evidence="8">Potassium voltage-gated channel subfamily E member 3</fullName>
    </submittedName>
</protein>
<dbReference type="GO" id="GO:0005251">
    <property type="term" value="F:delayed rectifier potassium channel activity"/>
    <property type="evidence" value="ECO:0007669"/>
    <property type="project" value="TreeGrafter"/>
</dbReference>
<dbReference type="PANTHER" id="PTHR15282">
    <property type="entry name" value="POTASSIUM VOLTAGE-GATED CHANNEL SUBFAMILY E MEMBER 1, 3"/>
    <property type="match status" value="1"/>
</dbReference>
<evidence type="ECO:0000256" key="1">
    <source>
        <dbReference type="ARBA" id="ARBA00004167"/>
    </source>
</evidence>
<keyword evidence="7" id="KW-1185">Reference proteome</keyword>